<evidence type="ECO:0000313" key="2">
    <source>
        <dbReference type="EMBL" id="KAK7918858.1"/>
    </source>
</evidence>
<dbReference type="AlphaFoldDB" id="A0AAW0PIW9"/>
<dbReference type="EMBL" id="JBBPFD010000007">
    <property type="protein sequence ID" value="KAK7918858.1"/>
    <property type="molecule type" value="Genomic_DNA"/>
</dbReference>
<feature type="region of interest" description="Disordered" evidence="1">
    <location>
        <begin position="106"/>
        <end position="132"/>
    </location>
</feature>
<proteinExistence type="predicted"/>
<dbReference type="Proteomes" id="UP001460270">
    <property type="component" value="Unassembled WGS sequence"/>
</dbReference>
<organism evidence="2 3">
    <name type="scientific">Mugilogobius chulae</name>
    <name type="common">yellowstripe goby</name>
    <dbReference type="NCBI Taxonomy" id="88201"/>
    <lineage>
        <taxon>Eukaryota</taxon>
        <taxon>Metazoa</taxon>
        <taxon>Chordata</taxon>
        <taxon>Craniata</taxon>
        <taxon>Vertebrata</taxon>
        <taxon>Euteleostomi</taxon>
        <taxon>Actinopterygii</taxon>
        <taxon>Neopterygii</taxon>
        <taxon>Teleostei</taxon>
        <taxon>Neoteleostei</taxon>
        <taxon>Acanthomorphata</taxon>
        <taxon>Gobiaria</taxon>
        <taxon>Gobiiformes</taxon>
        <taxon>Gobioidei</taxon>
        <taxon>Gobiidae</taxon>
        <taxon>Gobionellinae</taxon>
        <taxon>Mugilogobius</taxon>
    </lineage>
</organism>
<reference evidence="3" key="1">
    <citation type="submission" date="2024-04" db="EMBL/GenBank/DDBJ databases">
        <title>Salinicola lusitanus LLJ914,a marine bacterium isolated from the Okinawa Trough.</title>
        <authorList>
            <person name="Li J."/>
        </authorList>
    </citation>
    <scope>NUCLEOTIDE SEQUENCE [LARGE SCALE GENOMIC DNA]</scope>
</reference>
<accession>A0AAW0PIW9</accession>
<comment type="caution">
    <text evidence="2">The sequence shown here is derived from an EMBL/GenBank/DDBJ whole genome shotgun (WGS) entry which is preliminary data.</text>
</comment>
<feature type="region of interest" description="Disordered" evidence="1">
    <location>
        <begin position="21"/>
        <end position="45"/>
    </location>
</feature>
<protein>
    <submittedName>
        <fullName evidence="2">Uncharacterized protein</fullName>
    </submittedName>
</protein>
<keyword evidence="3" id="KW-1185">Reference proteome</keyword>
<gene>
    <name evidence="2" type="ORF">WMY93_010142</name>
</gene>
<dbReference type="InterPro" id="IPR029021">
    <property type="entry name" value="Prot-tyrosine_phosphatase-like"/>
</dbReference>
<name>A0AAW0PIW9_9GOBI</name>
<sequence length="162" mass="19031">MSSVAYPGIPVCRLWKEEQTVRQSRRNHQKGERSDRSPGNGRVMQQYPRDDAAAKQYVIALSQHWKRSKSRELLDVFQTVKSLRMQRPHMSRLVGQVQMDLLRKHHQSLHQEQSHLSPQDTSPGPRVEIRSRGPIKAHEQYDFCYKVVQDFVDIFSDYANFK</sequence>
<dbReference type="Gene3D" id="3.90.190.10">
    <property type="entry name" value="Protein tyrosine phosphatase superfamily"/>
    <property type="match status" value="1"/>
</dbReference>
<feature type="compositionally biased region" description="Low complexity" evidence="1">
    <location>
        <begin position="110"/>
        <end position="119"/>
    </location>
</feature>
<evidence type="ECO:0000313" key="3">
    <source>
        <dbReference type="Proteomes" id="UP001460270"/>
    </source>
</evidence>
<evidence type="ECO:0000256" key="1">
    <source>
        <dbReference type="SAM" id="MobiDB-lite"/>
    </source>
</evidence>